<evidence type="ECO:0008006" key="4">
    <source>
        <dbReference type="Google" id="ProtNLM"/>
    </source>
</evidence>
<protein>
    <recommendedName>
        <fullName evidence="4">Lipoprotein</fullName>
    </recommendedName>
</protein>
<evidence type="ECO:0000313" key="2">
    <source>
        <dbReference type="EMBL" id="CAG5067834.1"/>
    </source>
</evidence>
<reference evidence="2 3" key="1">
    <citation type="submission" date="2021-04" db="EMBL/GenBank/DDBJ databases">
        <authorList>
            <person name="Rodrigo-Torres L."/>
            <person name="Arahal R. D."/>
            <person name="Lucena T."/>
        </authorList>
    </citation>
    <scope>NUCLEOTIDE SEQUENCE [LARGE SCALE GENOMIC DNA]</scope>
    <source>
        <strain evidence="2 3">CECT 9623</strain>
    </source>
</reference>
<name>A0ABM8UKB7_9BACT</name>
<proteinExistence type="predicted"/>
<keyword evidence="1" id="KW-0732">Signal</keyword>
<dbReference type="RefSeq" id="WP_215231974.1">
    <property type="nucleotide sequence ID" value="NZ_CAJRAU010000001.1"/>
</dbReference>
<feature type="signal peptide" evidence="1">
    <location>
        <begin position="1"/>
        <end position="19"/>
    </location>
</feature>
<sequence length="151" mass="16655">MKISPVLISLSLLALTACNSGPTENSAVNTKTSESDSTFNLCYASFVQQDTVLFNALMFGDSIKGSLGYKLYEKQQNNGMLLGKMQGDTIWGLYTFMAADSQFINEVSFLKKDTLLVEGLGKRVFRDGKFVFDDKASVRYDGVKLAKSKCK</sequence>
<evidence type="ECO:0000313" key="3">
    <source>
        <dbReference type="Proteomes" id="UP000679725"/>
    </source>
</evidence>
<accession>A0ABM8UKB7</accession>
<dbReference type="EMBL" id="CAJRAU010000001">
    <property type="protein sequence ID" value="CAG5067834.1"/>
    <property type="molecule type" value="Genomic_DNA"/>
</dbReference>
<keyword evidence="3" id="KW-1185">Reference proteome</keyword>
<organism evidence="2 3">
    <name type="scientific">Dyadobacter linearis</name>
    <dbReference type="NCBI Taxonomy" id="2823330"/>
    <lineage>
        <taxon>Bacteria</taxon>
        <taxon>Pseudomonadati</taxon>
        <taxon>Bacteroidota</taxon>
        <taxon>Cytophagia</taxon>
        <taxon>Cytophagales</taxon>
        <taxon>Spirosomataceae</taxon>
        <taxon>Dyadobacter</taxon>
    </lineage>
</organism>
<dbReference type="Proteomes" id="UP000679725">
    <property type="component" value="Unassembled WGS sequence"/>
</dbReference>
<evidence type="ECO:0000256" key="1">
    <source>
        <dbReference type="SAM" id="SignalP"/>
    </source>
</evidence>
<gene>
    <name evidence="2" type="ORF">DYBT9623_00561</name>
</gene>
<dbReference type="PROSITE" id="PS51257">
    <property type="entry name" value="PROKAR_LIPOPROTEIN"/>
    <property type="match status" value="1"/>
</dbReference>
<comment type="caution">
    <text evidence="2">The sequence shown here is derived from an EMBL/GenBank/DDBJ whole genome shotgun (WGS) entry which is preliminary data.</text>
</comment>
<feature type="chain" id="PRO_5045117952" description="Lipoprotein" evidence="1">
    <location>
        <begin position="20"/>
        <end position="151"/>
    </location>
</feature>